<dbReference type="VEuPathDB" id="VectorBase:ISCW023294"/>
<gene>
    <name evidence="2" type="ORF">IscW_ISCW023294</name>
</gene>
<evidence type="ECO:0000313" key="3">
    <source>
        <dbReference type="EnsemblMetazoa" id="ISCW023294-PA"/>
    </source>
</evidence>
<dbReference type="Proteomes" id="UP000001555">
    <property type="component" value="Unassembled WGS sequence"/>
</dbReference>
<accession>B7QIT1</accession>
<dbReference type="PaxDb" id="6945-B7QIT1"/>
<dbReference type="HOGENOM" id="CLU_1929893_0_0_1"/>
<feature type="region of interest" description="Disordered" evidence="1">
    <location>
        <begin position="25"/>
        <end position="49"/>
    </location>
</feature>
<feature type="compositionally biased region" description="Basic residues" evidence="1">
    <location>
        <begin position="26"/>
        <end position="44"/>
    </location>
</feature>
<dbReference type="EnsemblMetazoa" id="ISCW023294-RA">
    <property type="protein sequence ID" value="ISCW023294-PA"/>
    <property type="gene ID" value="ISCW023294"/>
</dbReference>
<reference evidence="2 4" key="1">
    <citation type="submission" date="2008-03" db="EMBL/GenBank/DDBJ databases">
        <title>Annotation of Ixodes scapularis.</title>
        <authorList>
            <consortium name="Ixodes scapularis Genome Project Consortium"/>
            <person name="Caler E."/>
            <person name="Hannick L.I."/>
            <person name="Bidwell S."/>
            <person name="Joardar V."/>
            <person name="Thiagarajan M."/>
            <person name="Amedeo P."/>
            <person name="Galinsky K.J."/>
            <person name="Schobel S."/>
            <person name="Inman J."/>
            <person name="Hostetler J."/>
            <person name="Miller J."/>
            <person name="Hammond M."/>
            <person name="Megy K."/>
            <person name="Lawson D."/>
            <person name="Kodira C."/>
            <person name="Sutton G."/>
            <person name="Meyer J."/>
            <person name="Hill C.A."/>
            <person name="Birren B."/>
            <person name="Nene V."/>
            <person name="Collins F."/>
            <person name="Alarcon-Chaidez F."/>
            <person name="Wikel S."/>
            <person name="Strausberg R."/>
        </authorList>
    </citation>
    <scope>NUCLEOTIDE SEQUENCE [LARGE SCALE GENOMIC DNA]</scope>
    <source>
        <strain evidence="4">Wikel</strain>
        <strain evidence="2">Wikel colony</strain>
    </source>
</reference>
<proteinExistence type="predicted"/>
<dbReference type="AlphaFoldDB" id="B7QIT1"/>
<sequence length="131" mass="15123">MCINTNSTWGTKQTYTHLLTRQTLPQKRRPRHTYTLHTRNKSNPKHPDAQFKIFVPPGKKQTHTDFTTGIPNFSVSFKAPAKPGLGRLSKRPETTASKRNYDERYNRRQRHCVGFFVCSLPHLLPTVFAST</sequence>
<evidence type="ECO:0000313" key="4">
    <source>
        <dbReference type="Proteomes" id="UP000001555"/>
    </source>
</evidence>
<dbReference type="EMBL" id="DS947863">
    <property type="protein sequence ID" value="EEC18753.1"/>
    <property type="molecule type" value="Genomic_DNA"/>
</dbReference>
<reference evidence="3" key="2">
    <citation type="submission" date="2020-05" db="UniProtKB">
        <authorList>
            <consortium name="EnsemblMetazoa"/>
        </authorList>
    </citation>
    <scope>IDENTIFICATION</scope>
    <source>
        <strain evidence="3">wikel</strain>
    </source>
</reference>
<protein>
    <submittedName>
        <fullName evidence="2 3">Uncharacterized protein</fullName>
    </submittedName>
</protein>
<evidence type="ECO:0000256" key="1">
    <source>
        <dbReference type="SAM" id="MobiDB-lite"/>
    </source>
</evidence>
<evidence type="ECO:0000313" key="2">
    <source>
        <dbReference type="EMBL" id="EEC18753.1"/>
    </source>
</evidence>
<organism>
    <name type="scientific">Ixodes scapularis</name>
    <name type="common">Black-legged tick</name>
    <name type="synonym">Deer tick</name>
    <dbReference type="NCBI Taxonomy" id="6945"/>
    <lineage>
        <taxon>Eukaryota</taxon>
        <taxon>Metazoa</taxon>
        <taxon>Ecdysozoa</taxon>
        <taxon>Arthropoda</taxon>
        <taxon>Chelicerata</taxon>
        <taxon>Arachnida</taxon>
        <taxon>Acari</taxon>
        <taxon>Parasitiformes</taxon>
        <taxon>Ixodida</taxon>
        <taxon>Ixodoidea</taxon>
        <taxon>Ixodidae</taxon>
        <taxon>Ixodinae</taxon>
        <taxon>Ixodes</taxon>
    </lineage>
</organism>
<feature type="region of interest" description="Disordered" evidence="1">
    <location>
        <begin position="81"/>
        <end position="101"/>
    </location>
</feature>
<dbReference type="VEuPathDB" id="VectorBase:ISCI023294"/>
<keyword evidence="4" id="KW-1185">Reference proteome</keyword>
<dbReference type="InParanoid" id="B7QIT1"/>
<name>B7QIT1_IXOSC</name>
<dbReference type="EMBL" id="ABJB010068589">
    <property type="status" value="NOT_ANNOTATED_CDS"/>
    <property type="molecule type" value="Genomic_DNA"/>
</dbReference>